<keyword evidence="4" id="KW-1185">Reference proteome</keyword>
<dbReference type="Proteomes" id="UP000054558">
    <property type="component" value="Unassembled WGS sequence"/>
</dbReference>
<dbReference type="SMART" id="SM00100">
    <property type="entry name" value="cNMP"/>
    <property type="match status" value="1"/>
</dbReference>
<dbReference type="InterPro" id="IPR018490">
    <property type="entry name" value="cNMP-bd_dom_sf"/>
</dbReference>
<sequence>MDSAPGGPSGSGRETPGSGRQSPGTGRRRWGAAVGKVESMLAVSTALDLYAVQRQRRALRDTDPWVIVEKVRGLCQRRPPRPLSVVQDLVIHAGFLCGFIREQPLEAQFRLCQVVQFEDVGRGKLVCRQGEPGDRFYMIIHGCVSVQSLTAKRQVRNLGNLGRGDYFGDIALINGQARQATCITRSDTCLLTVGKEDFLELYKNRFSVRCVQAIKFLRKQVRPFFSISEPNLRLFAHYLCLLCFNPGTTWNVDDEGTVYFVRAGEAELLIPLPREDARFKIEGPYISVTRFKEGDYFGESSVFPEDRCGWLVRAVTPMQLFSVRGKDFLKHADPTVISMIRAESSFRVGYYAGRHSQPTPQLAERPSTSQLRLADAQRRRSRRSTPPPDGTEKVADGMKRLPGEDGTQKASDGMQKASNGTLKASEGTQKDGKLQPQSPEKSGVQDRGLAGGLTDRVKSVTSLSKGNVTALGNREKRSTSEGPPTAAGPTFNRPKRSDKKPETSGFGGNFGEAGARVPSAASVSGSTRGAKSLGDRVVGAESNGGGASRGTSRNETKAASARGETEPDAHGKRNGSSTRASASGEGAPAGALQGRVRGDKRPGPSAMKSPLGSRPAAAERHRQGSRARTGGLKVLDHLPEPSRRETPLGRALSEDFSRRPREQYEETGGISGRSDKGTRLLHNSGPPGEGGTLPRGNDVSGPHARWKDEATEEMREEVASGDERGPRSQAGSPDGAPRASGRRSRRRARWRVRARSALSSVEVSLETARRMREQELPKDLQFRGTPAQNGAGRRGGLGEAERKREEKARGAPSVRWEKEVDSDGEKDTSVGRSVAAADAEVSRRIAPKVVEMMTSLKRVEGQQGRTLDGGAILSPATTEEAKAAKASRLAQVYGPRMPGRRRSSSSAAAVRADESAVPGVGQNVKSRAQSVSVPKGQKLAMSPGSLSSQLRKQLHSLPLLHSPPGSPDHARGTFEATERFAGSPKEDFPVLPPVDLSDLPPVDLSDLPTPSEIVRMELGPEEKRSLDLVPLPLDALTLPWQAYTIPVASSKRWDGLQTEMKRKEKAKAAKLRRRTGLTEQQLKQSELQAVAHLRNRTVDLVGGRDLVS</sequence>
<keyword evidence="3" id="KW-0418">Kinase</keyword>
<dbReference type="PROSITE" id="PS50042">
    <property type="entry name" value="CNMP_BINDING_3"/>
    <property type="match status" value="2"/>
</dbReference>
<dbReference type="CDD" id="cd00038">
    <property type="entry name" value="CAP_ED"/>
    <property type="match status" value="2"/>
</dbReference>
<feature type="region of interest" description="Disordered" evidence="1">
    <location>
        <begin position="894"/>
        <end position="950"/>
    </location>
</feature>
<dbReference type="EMBL" id="DF236956">
    <property type="protein sequence ID" value="GAQ78044.1"/>
    <property type="molecule type" value="Genomic_DNA"/>
</dbReference>
<dbReference type="InterPro" id="IPR000595">
    <property type="entry name" value="cNMP-bd_dom"/>
</dbReference>
<feature type="region of interest" description="Disordered" evidence="1">
    <location>
        <begin position="352"/>
        <end position="839"/>
    </location>
</feature>
<dbReference type="Pfam" id="PF00027">
    <property type="entry name" value="cNMP_binding"/>
    <property type="match status" value="1"/>
</dbReference>
<feature type="domain" description="Cyclic nucleotide-binding" evidence="2">
    <location>
        <begin position="99"/>
        <end position="219"/>
    </location>
</feature>
<reference evidence="3 4" key="1">
    <citation type="journal article" date="2014" name="Nat. Commun.">
        <title>Klebsormidium flaccidum genome reveals primary factors for plant terrestrial adaptation.</title>
        <authorList>
            <person name="Hori K."/>
            <person name="Maruyama F."/>
            <person name="Fujisawa T."/>
            <person name="Togashi T."/>
            <person name="Yamamoto N."/>
            <person name="Seo M."/>
            <person name="Sato S."/>
            <person name="Yamada T."/>
            <person name="Mori H."/>
            <person name="Tajima N."/>
            <person name="Moriyama T."/>
            <person name="Ikeuchi M."/>
            <person name="Watanabe M."/>
            <person name="Wada H."/>
            <person name="Kobayashi K."/>
            <person name="Saito M."/>
            <person name="Masuda T."/>
            <person name="Sasaki-Sekimoto Y."/>
            <person name="Mashiguchi K."/>
            <person name="Awai K."/>
            <person name="Shimojima M."/>
            <person name="Masuda S."/>
            <person name="Iwai M."/>
            <person name="Nobusawa T."/>
            <person name="Narise T."/>
            <person name="Kondo S."/>
            <person name="Saito H."/>
            <person name="Sato R."/>
            <person name="Murakawa M."/>
            <person name="Ihara Y."/>
            <person name="Oshima-Yamada Y."/>
            <person name="Ohtaka K."/>
            <person name="Satoh M."/>
            <person name="Sonobe K."/>
            <person name="Ishii M."/>
            <person name="Ohtani R."/>
            <person name="Kanamori-Sato M."/>
            <person name="Honoki R."/>
            <person name="Miyazaki D."/>
            <person name="Mochizuki H."/>
            <person name="Umetsu J."/>
            <person name="Higashi K."/>
            <person name="Shibata D."/>
            <person name="Kamiya Y."/>
            <person name="Sato N."/>
            <person name="Nakamura Y."/>
            <person name="Tabata S."/>
            <person name="Ida S."/>
            <person name="Kurokawa K."/>
            <person name="Ohta H."/>
        </authorList>
    </citation>
    <scope>NUCLEOTIDE SEQUENCE [LARGE SCALE GENOMIC DNA]</scope>
    <source>
        <strain evidence="3 4">NIES-2285</strain>
    </source>
</reference>
<feature type="compositionally biased region" description="Low complexity" evidence="1">
    <location>
        <begin position="580"/>
        <end position="591"/>
    </location>
</feature>
<feature type="compositionally biased region" description="Basic and acidic residues" evidence="1">
    <location>
        <begin position="767"/>
        <end position="781"/>
    </location>
</feature>
<dbReference type="PANTHER" id="PTHR23011:SF28">
    <property type="entry name" value="CYCLIC NUCLEOTIDE-BINDING DOMAIN CONTAINING PROTEIN"/>
    <property type="match status" value="1"/>
</dbReference>
<gene>
    <name evidence="3" type="ORF">KFL_000070140</name>
</gene>
<feature type="compositionally biased region" description="Basic and acidic residues" evidence="1">
    <location>
        <begin position="705"/>
        <end position="726"/>
    </location>
</feature>
<feature type="compositionally biased region" description="Polar residues" evidence="1">
    <location>
        <begin position="923"/>
        <end position="932"/>
    </location>
</feature>
<feature type="region of interest" description="Disordered" evidence="1">
    <location>
        <begin position="1"/>
        <end position="29"/>
    </location>
</feature>
<evidence type="ECO:0000256" key="1">
    <source>
        <dbReference type="SAM" id="MobiDB-lite"/>
    </source>
</evidence>
<feature type="compositionally biased region" description="Basic residues" evidence="1">
    <location>
        <begin position="740"/>
        <end position="754"/>
    </location>
</feature>
<dbReference type="OrthoDB" id="417078at2759"/>
<name>A0A1Y1HHV2_KLENI</name>
<feature type="compositionally biased region" description="Basic and acidic residues" evidence="1">
    <location>
        <begin position="799"/>
        <end position="829"/>
    </location>
</feature>
<dbReference type="InterPro" id="IPR014710">
    <property type="entry name" value="RmlC-like_jellyroll"/>
</dbReference>
<dbReference type="Gene3D" id="2.60.120.10">
    <property type="entry name" value="Jelly Rolls"/>
    <property type="match status" value="2"/>
</dbReference>
<feature type="compositionally biased region" description="Basic and acidic residues" evidence="1">
    <location>
        <begin position="390"/>
        <end position="407"/>
    </location>
</feature>
<dbReference type="PANTHER" id="PTHR23011">
    <property type="entry name" value="CYCLIC NUCLEOTIDE-BINDING DOMAIN CONTAINING PROTEIN"/>
    <property type="match status" value="1"/>
</dbReference>
<evidence type="ECO:0000313" key="3">
    <source>
        <dbReference type="EMBL" id="GAQ78044.1"/>
    </source>
</evidence>
<dbReference type="SUPFAM" id="SSF51206">
    <property type="entry name" value="cAMP-binding domain-like"/>
    <property type="match status" value="2"/>
</dbReference>
<dbReference type="PROSITE" id="PS00888">
    <property type="entry name" value="CNMP_BINDING_1"/>
    <property type="match status" value="1"/>
</dbReference>
<dbReference type="InterPro" id="IPR018488">
    <property type="entry name" value="cNMP-bd_CS"/>
</dbReference>
<dbReference type="STRING" id="105231.A0A1Y1HHV2"/>
<protein>
    <submittedName>
        <fullName evidence="3">cAMP-dependent protein kinase regulator</fullName>
    </submittedName>
</protein>
<evidence type="ECO:0000313" key="4">
    <source>
        <dbReference type="Proteomes" id="UP000054558"/>
    </source>
</evidence>
<dbReference type="GO" id="GO:0016301">
    <property type="term" value="F:kinase activity"/>
    <property type="evidence" value="ECO:0007669"/>
    <property type="project" value="UniProtKB-KW"/>
</dbReference>
<evidence type="ECO:0000259" key="2">
    <source>
        <dbReference type="PROSITE" id="PS50042"/>
    </source>
</evidence>
<accession>A0A1Y1HHV2</accession>
<feature type="domain" description="Cyclic nucleotide-binding" evidence="2">
    <location>
        <begin position="257"/>
        <end position="328"/>
    </location>
</feature>
<dbReference type="AlphaFoldDB" id="A0A1Y1HHV2"/>
<keyword evidence="3" id="KW-0808">Transferase</keyword>
<organism evidence="3 4">
    <name type="scientific">Klebsormidium nitens</name>
    <name type="common">Green alga</name>
    <name type="synonym">Ulothrix nitens</name>
    <dbReference type="NCBI Taxonomy" id="105231"/>
    <lineage>
        <taxon>Eukaryota</taxon>
        <taxon>Viridiplantae</taxon>
        <taxon>Streptophyta</taxon>
        <taxon>Klebsormidiophyceae</taxon>
        <taxon>Klebsormidiales</taxon>
        <taxon>Klebsormidiaceae</taxon>
        <taxon>Klebsormidium</taxon>
    </lineage>
</organism>
<proteinExistence type="predicted"/>
<feature type="compositionally biased region" description="Basic and acidic residues" evidence="1">
    <location>
        <begin position="634"/>
        <end position="664"/>
    </location>
</feature>